<keyword evidence="4 8" id="KW-0012">Acyltransferase</keyword>
<comment type="similarity">
    <text evidence="1 8">Belongs to the thiolase-like superfamily. Thiolase family.</text>
</comment>
<evidence type="ECO:0000256" key="6">
    <source>
        <dbReference type="ARBA" id="ARBA00040529"/>
    </source>
</evidence>
<evidence type="ECO:0000256" key="8">
    <source>
        <dbReference type="RuleBase" id="RU003557"/>
    </source>
</evidence>
<organism evidence="11 12">
    <name type="scientific">Sinosporangium album</name>
    <dbReference type="NCBI Taxonomy" id="504805"/>
    <lineage>
        <taxon>Bacteria</taxon>
        <taxon>Bacillati</taxon>
        <taxon>Actinomycetota</taxon>
        <taxon>Actinomycetes</taxon>
        <taxon>Streptosporangiales</taxon>
        <taxon>Streptosporangiaceae</taxon>
        <taxon>Sinosporangium</taxon>
    </lineage>
</organism>
<dbReference type="OrthoDB" id="3761315at2"/>
<evidence type="ECO:0000259" key="10">
    <source>
        <dbReference type="Pfam" id="PF02803"/>
    </source>
</evidence>
<dbReference type="PANTHER" id="PTHR18919">
    <property type="entry name" value="ACETYL-COA C-ACYLTRANSFERASE"/>
    <property type="match status" value="1"/>
</dbReference>
<feature type="domain" description="Thiolase N-terminal" evidence="9">
    <location>
        <begin position="5"/>
        <end position="262"/>
    </location>
</feature>
<sequence length="393" mass="39994">MSGSVIVAGARTPIGRLLGSLSGLSAVELGGIAIKAALDRAGVSPESVEYVIMGQVLQAGAGQIPSRQAAVKAGVPMTVPSLTINKVCLSGLDAIALADQLIRAGEFDIVVAGGMESMTNAPHLLPALRKGVKYGGSQVVDSMAYDGLTDAFDQIAMGESTEHHNKPLGLTREEQDDFAARSHRLAAEAIKNGVLEAETVPVSIPQRKGDPVLFTADEGVRADTTVEVLSRLKPAFAKDGTITAGSASQISDGACAVVVMSKVKAEELGLPWLAEIGAHGNVAGPDNSLQSQPANAIKHALGKQGLTVDDLDLLEINEAFAAVVIQSAKELGVSLDKVNVNGGGIAMGHPIGASGARIVLALAHELKRRGGGLGAAGLCGGGGQGDALIIRVP</sequence>
<dbReference type="EMBL" id="FNCN01000005">
    <property type="protein sequence ID" value="SDG54799.1"/>
    <property type="molecule type" value="Genomic_DNA"/>
</dbReference>
<evidence type="ECO:0000313" key="12">
    <source>
        <dbReference type="Proteomes" id="UP000198923"/>
    </source>
</evidence>
<evidence type="ECO:0000313" key="11">
    <source>
        <dbReference type="EMBL" id="SDG54799.1"/>
    </source>
</evidence>
<dbReference type="Gene3D" id="3.40.47.10">
    <property type="match status" value="2"/>
</dbReference>
<dbReference type="InterPro" id="IPR020616">
    <property type="entry name" value="Thiolase_N"/>
</dbReference>
<evidence type="ECO:0000256" key="7">
    <source>
        <dbReference type="PIRSR" id="PIRSR000429-1"/>
    </source>
</evidence>
<evidence type="ECO:0000256" key="5">
    <source>
        <dbReference type="ARBA" id="ARBA00030755"/>
    </source>
</evidence>
<dbReference type="InterPro" id="IPR020613">
    <property type="entry name" value="Thiolase_CS"/>
</dbReference>
<dbReference type="InterPro" id="IPR002155">
    <property type="entry name" value="Thiolase"/>
</dbReference>
<accession>A0A1G7V620</accession>
<dbReference type="PROSITE" id="PS00098">
    <property type="entry name" value="THIOLASE_1"/>
    <property type="match status" value="1"/>
</dbReference>
<name>A0A1G7V620_9ACTN</name>
<keyword evidence="12" id="KW-1185">Reference proteome</keyword>
<dbReference type="STRING" id="504805.SAMN05421505_105117"/>
<feature type="domain" description="Thiolase C-terminal" evidence="10">
    <location>
        <begin position="271"/>
        <end position="391"/>
    </location>
</feature>
<dbReference type="CDD" id="cd00751">
    <property type="entry name" value="thiolase"/>
    <property type="match status" value="1"/>
</dbReference>
<dbReference type="Pfam" id="PF00108">
    <property type="entry name" value="Thiolase_N"/>
    <property type="match status" value="1"/>
</dbReference>
<dbReference type="PIRSF" id="PIRSF000429">
    <property type="entry name" value="Ac-CoA_Ac_transf"/>
    <property type="match status" value="1"/>
</dbReference>
<dbReference type="PROSITE" id="PS00737">
    <property type="entry name" value="THIOLASE_2"/>
    <property type="match status" value="1"/>
</dbReference>
<evidence type="ECO:0000256" key="1">
    <source>
        <dbReference type="ARBA" id="ARBA00010982"/>
    </source>
</evidence>
<feature type="active site" description="Proton acceptor" evidence="7">
    <location>
        <position position="349"/>
    </location>
</feature>
<evidence type="ECO:0000256" key="4">
    <source>
        <dbReference type="ARBA" id="ARBA00023315"/>
    </source>
</evidence>
<dbReference type="InterPro" id="IPR020615">
    <property type="entry name" value="Thiolase_acyl_enz_int_AS"/>
</dbReference>
<proteinExistence type="inferred from homology"/>
<evidence type="ECO:0000259" key="9">
    <source>
        <dbReference type="Pfam" id="PF00108"/>
    </source>
</evidence>
<dbReference type="PANTHER" id="PTHR18919:SF107">
    <property type="entry name" value="ACETYL-COA ACETYLTRANSFERASE, CYTOSOLIC"/>
    <property type="match status" value="1"/>
</dbReference>
<dbReference type="AlphaFoldDB" id="A0A1G7V620"/>
<reference evidence="11 12" key="1">
    <citation type="submission" date="2016-10" db="EMBL/GenBank/DDBJ databases">
        <authorList>
            <person name="de Groot N.N."/>
        </authorList>
    </citation>
    <scope>NUCLEOTIDE SEQUENCE [LARGE SCALE GENOMIC DNA]</scope>
    <source>
        <strain evidence="11 12">CPCC 201354</strain>
    </source>
</reference>
<feature type="active site" description="Acyl-thioester intermediate" evidence="7">
    <location>
        <position position="88"/>
    </location>
</feature>
<dbReference type="EC" id="2.3.1.9" evidence="2"/>
<protein>
    <recommendedName>
        <fullName evidence="6">Probable acetyl-CoA acetyltransferase</fullName>
        <ecNumber evidence="2">2.3.1.9</ecNumber>
    </recommendedName>
    <alternativeName>
        <fullName evidence="5">Acetoacetyl-CoA thiolase</fullName>
    </alternativeName>
</protein>
<dbReference type="PROSITE" id="PS00099">
    <property type="entry name" value="THIOLASE_3"/>
    <property type="match status" value="1"/>
</dbReference>
<dbReference type="Proteomes" id="UP000198923">
    <property type="component" value="Unassembled WGS sequence"/>
</dbReference>
<gene>
    <name evidence="11" type="ORF">SAMN05421505_105117</name>
</gene>
<dbReference type="Pfam" id="PF02803">
    <property type="entry name" value="Thiolase_C"/>
    <property type="match status" value="1"/>
</dbReference>
<dbReference type="RefSeq" id="WP_093169499.1">
    <property type="nucleotide sequence ID" value="NZ_FNCN01000005.1"/>
</dbReference>
<dbReference type="NCBIfam" id="TIGR01930">
    <property type="entry name" value="AcCoA-C-Actrans"/>
    <property type="match status" value="1"/>
</dbReference>
<evidence type="ECO:0000256" key="2">
    <source>
        <dbReference type="ARBA" id="ARBA00012705"/>
    </source>
</evidence>
<evidence type="ECO:0000256" key="3">
    <source>
        <dbReference type="ARBA" id="ARBA00022679"/>
    </source>
</evidence>
<feature type="active site" description="Proton acceptor" evidence="7">
    <location>
        <position position="379"/>
    </location>
</feature>
<dbReference type="GO" id="GO:0003985">
    <property type="term" value="F:acetyl-CoA C-acetyltransferase activity"/>
    <property type="evidence" value="ECO:0007669"/>
    <property type="project" value="UniProtKB-EC"/>
</dbReference>
<dbReference type="InterPro" id="IPR020610">
    <property type="entry name" value="Thiolase_AS"/>
</dbReference>
<dbReference type="InterPro" id="IPR020617">
    <property type="entry name" value="Thiolase_C"/>
</dbReference>
<dbReference type="InterPro" id="IPR016039">
    <property type="entry name" value="Thiolase-like"/>
</dbReference>
<keyword evidence="3 8" id="KW-0808">Transferase</keyword>
<dbReference type="SUPFAM" id="SSF53901">
    <property type="entry name" value="Thiolase-like"/>
    <property type="match status" value="2"/>
</dbReference>